<dbReference type="RefSeq" id="WP_376736536.1">
    <property type="nucleotide sequence ID" value="NZ_JAYMRS010000001.1"/>
</dbReference>
<feature type="signal peptide" evidence="1">
    <location>
        <begin position="1"/>
        <end position="22"/>
    </location>
</feature>
<proteinExistence type="predicted"/>
<evidence type="ECO:0008006" key="4">
    <source>
        <dbReference type="Google" id="ProtNLM"/>
    </source>
</evidence>
<evidence type="ECO:0000313" key="2">
    <source>
        <dbReference type="EMBL" id="MFB8766141.1"/>
    </source>
</evidence>
<dbReference type="Proteomes" id="UP001585053">
    <property type="component" value="Unassembled WGS sequence"/>
</dbReference>
<feature type="chain" id="PRO_5047341072" description="Lipoprotein" evidence="1">
    <location>
        <begin position="23"/>
        <end position="255"/>
    </location>
</feature>
<sequence length="255" mass="27042">MFPKTRHALLPLALLLPLTACSEQVVLEPSERLESLLLPSSDYPDGFDVETIDLDEVDGSGGGGTDFDSIEPAACEEAFEDSPADVPEEAAEGAGQVAVSSGSSPTFYTYVLVSGDFDETQDASGYEAMLSSCSTMTAVSDGITLEGSIRGTSFPSLPDQGDAFTMDLSADGLDMTMWTAWGQVADVHFVLIGMDLGSSPDVDTSTLARECFDDRMDTGCRDRLLQEATDEARAAQEEEFNEVLATAVALLESDA</sequence>
<comment type="caution">
    <text evidence="2">The sequence shown here is derived from an EMBL/GenBank/DDBJ whole genome shotgun (WGS) entry which is preliminary data.</text>
</comment>
<organism evidence="2 3">
    <name type="scientific">Nocardiopsis alba</name>
    <dbReference type="NCBI Taxonomy" id="53437"/>
    <lineage>
        <taxon>Bacteria</taxon>
        <taxon>Bacillati</taxon>
        <taxon>Actinomycetota</taxon>
        <taxon>Actinomycetes</taxon>
        <taxon>Streptosporangiales</taxon>
        <taxon>Nocardiopsidaceae</taxon>
        <taxon>Nocardiopsis</taxon>
    </lineage>
</organism>
<gene>
    <name evidence="2" type="ORF">VSQ78_00400</name>
</gene>
<protein>
    <recommendedName>
        <fullName evidence="4">Lipoprotein</fullName>
    </recommendedName>
</protein>
<dbReference type="EMBL" id="JAYMRS010000001">
    <property type="protein sequence ID" value="MFB8766141.1"/>
    <property type="molecule type" value="Genomic_DNA"/>
</dbReference>
<keyword evidence="1" id="KW-0732">Signal</keyword>
<name>A0ABV5DNM6_9ACTN</name>
<evidence type="ECO:0000256" key="1">
    <source>
        <dbReference type="SAM" id="SignalP"/>
    </source>
</evidence>
<keyword evidence="3" id="KW-1185">Reference proteome</keyword>
<reference evidence="2 3" key="1">
    <citation type="submission" date="2024-01" db="EMBL/GenBank/DDBJ databases">
        <title>Genome mining of biosynthetic gene clusters to explore secondary metabolites of Streptomyces sp.</title>
        <authorList>
            <person name="Baig A."/>
            <person name="Ajitkumar Shintre N."/>
            <person name="Kumar H."/>
            <person name="Anbarasu A."/>
            <person name="Ramaiah S."/>
        </authorList>
    </citation>
    <scope>NUCLEOTIDE SEQUENCE [LARGE SCALE GENOMIC DNA]</scope>
    <source>
        <strain evidence="2 3">A01</strain>
    </source>
</reference>
<evidence type="ECO:0000313" key="3">
    <source>
        <dbReference type="Proteomes" id="UP001585053"/>
    </source>
</evidence>
<accession>A0ABV5DNM6</accession>